<evidence type="ECO:0000313" key="3">
    <source>
        <dbReference type="Proteomes" id="UP000806528"/>
    </source>
</evidence>
<proteinExistence type="predicted"/>
<dbReference type="EMBL" id="JADBGI010000002">
    <property type="protein sequence ID" value="MBE2997697.1"/>
    <property type="molecule type" value="Genomic_DNA"/>
</dbReference>
<sequence length="202" mass="23208">MLDTVDRLSGERLQLSPYQDDFDARLSSLRDADVWKLERQQDFHQPESESWMAFREGRRSDSLRILEKSRPSLQKAFAELARSGCTLRRVRVVERPFTTYLLWELHSLHLRAQCGEDVRIVSADPLARFESSHQVPELVNLGDEVTYKILYDHRGVLRGGERFTDPAVTTRCRAEIAALHAEAEPLQGYFAREVGGTEAHRA</sequence>
<reference evidence="2 3" key="1">
    <citation type="submission" date="2020-09" db="EMBL/GenBank/DDBJ databases">
        <title>Diversity and distribution of actinomycetes associated with coral in the coast of Hainan.</title>
        <authorList>
            <person name="Li F."/>
        </authorList>
    </citation>
    <scope>NUCLEOTIDE SEQUENCE [LARGE SCALE GENOMIC DNA]</scope>
    <source>
        <strain evidence="2 3">HNM0947</strain>
    </source>
</reference>
<name>A0ABR9P1I0_9ACTN</name>
<organism evidence="2 3">
    <name type="scientific">Nocardiopsis coralli</name>
    <dbReference type="NCBI Taxonomy" id="2772213"/>
    <lineage>
        <taxon>Bacteria</taxon>
        <taxon>Bacillati</taxon>
        <taxon>Actinomycetota</taxon>
        <taxon>Actinomycetes</taxon>
        <taxon>Streptosporangiales</taxon>
        <taxon>Nocardiopsidaceae</taxon>
        <taxon>Nocardiopsis</taxon>
    </lineage>
</organism>
<dbReference type="Proteomes" id="UP000806528">
    <property type="component" value="Unassembled WGS sequence"/>
</dbReference>
<dbReference type="InterPro" id="IPR049244">
    <property type="entry name" value="DUF6879"/>
</dbReference>
<feature type="domain" description="DUF6879" evidence="1">
    <location>
        <begin position="21"/>
        <end position="191"/>
    </location>
</feature>
<gene>
    <name evidence="2" type="ORF">IDM40_03095</name>
</gene>
<keyword evidence="3" id="KW-1185">Reference proteome</keyword>
<accession>A0ABR9P1I0</accession>
<evidence type="ECO:0000259" key="1">
    <source>
        <dbReference type="Pfam" id="PF21806"/>
    </source>
</evidence>
<protein>
    <recommendedName>
        <fullName evidence="1">DUF6879 domain-containing protein</fullName>
    </recommendedName>
</protein>
<comment type="caution">
    <text evidence="2">The sequence shown here is derived from an EMBL/GenBank/DDBJ whole genome shotgun (WGS) entry which is preliminary data.</text>
</comment>
<evidence type="ECO:0000313" key="2">
    <source>
        <dbReference type="EMBL" id="MBE2997697.1"/>
    </source>
</evidence>
<dbReference type="RefSeq" id="WP_193120345.1">
    <property type="nucleotide sequence ID" value="NZ_JADBGI010000002.1"/>
</dbReference>
<dbReference type="Pfam" id="PF21806">
    <property type="entry name" value="DUF6879"/>
    <property type="match status" value="1"/>
</dbReference>